<sequence>MRKIAAIGGIVFISFILTIVAMFTKLWISWSIGKFSYGIGIVPYHSNSAGWFTAASWMVFISFGLFIPLILVVLFTAYKVHHDGCCHSIRHCFNSICLICSIIAVLEIIAFVLMAVNASRYVKGASISLGSSAYLDLVSAILIIVATVLSGHASHHDCH</sequence>
<protein>
    <submittedName>
        <fullName evidence="2">DUF2975 domain-containing protein</fullName>
    </submittedName>
</protein>
<dbReference type="HOGENOM" id="CLU_119689_0_0_1"/>
<dbReference type="Proteomes" id="UP000001940">
    <property type="component" value="Chromosome III"/>
</dbReference>
<keyword evidence="1" id="KW-0472">Membrane</keyword>
<dbReference type="RefSeq" id="NP_001355387.1">
    <property type="nucleotide sequence ID" value="NM_001368614.3"/>
</dbReference>
<dbReference type="AGR" id="WB:WBGene00044681"/>
<keyword evidence="3" id="KW-1185">Reference proteome</keyword>
<gene>
    <name evidence="2 4" type="primary">clc-20</name>
    <name evidence="2" type="ORF">CELE_T24C4.8</name>
    <name evidence="4" type="ORF">T24C4.8</name>
</gene>
<feature type="transmembrane region" description="Helical" evidence="1">
    <location>
        <begin position="133"/>
        <end position="153"/>
    </location>
</feature>
<dbReference type="EMBL" id="BX284603">
    <property type="protein sequence ID" value="CCD69962.2"/>
    <property type="molecule type" value="Genomic_DNA"/>
</dbReference>
<evidence type="ECO:0000313" key="2">
    <source>
        <dbReference type="EMBL" id="CCD69962.2"/>
    </source>
</evidence>
<evidence type="ECO:0000313" key="3">
    <source>
        <dbReference type="Proteomes" id="UP000001940"/>
    </source>
</evidence>
<feature type="transmembrane region" description="Helical" evidence="1">
    <location>
        <begin position="54"/>
        <end position="80"/>
    </location>
</feature>
<name>Q2WF57_CAEEL</name>
<evidence type="ECO:0000313" key="4">
    <source>
        <dbReference type="WormBase" id="T24C4.8"/>
    </source>
</evidence>
<accession>Q2WF57</accession>
<dbReference type="Bgee" id="WBGene00044681">
    <property type="expression patterns" value="Expressed in larva and 3 other cell types or tissues"/>
</dbReference>
<dbReference type="AlphaFoldDB" id="Q2WF57"/>
<keyword evidence="1" id="KW-1133">Transmembrane helix</keyword>
<dbReference type="KEGG" id="cel:CELE_T24C4.8"/>
<dbReference type="eggNOG" id="ENOG502THVG">
    <property type="taxonomic scope" value="Eukaryota"/>
</dbReference>
<dbReference type="InterPro" id="IPR009545">
    <property type="entry name" value="Claudin-like"/>
</dbReference>
<dbReference type="FunCoup" id="Q2WF57">
    <property type="interactions" value="230"/>
</dbReference>
<keyword evidence="1" id="KW-0812">Transmembrane</keyword>
<dbReference type="PANTHER" id="PTHR34151">
    <property type="entry name" value="PROTEIN CBG24195"/>
    <property type="match status" value="1"/>
</dbReference>
<proteinExistence type="predicted"/>
<dbReference type="InParanoid" id="Q2WF57"/>
<evidence type="ECO:0000256" key="1">
    <source>
        <dbReference type="SAM" id="Phobius"/>
    </source>
</evidence>
<organism evidence="2 3">
    <name type="scientific">Caenorhabditis elegans</name>
    <dbReference type="NCBI Taxonomy" id="6239"/>
    <lineage>
        <taxon>Eukaryota</taxon>
        <taxon>Metazoa</taxon>
        <taxon>Ecdysozoa</taxon>
        <taxon>Nematoda</taxon>
        <taxon>Chromadorea</taxon>
        <taxon>Rhabditida</taxon>
        <taxon>Rhabditina</taxon>
        <taxon>Rhabditomorpha</taxon>
        <taxon>Rhabditoidea</taxon>
        <taxon>Rhabditidae</taxon>
        <taxon>Peloderinae</taxon>
        <taxon>Caenorhabditis</taxon>
    </lineage>
</organism>
<reference evidence="2 3" key="1">
    <citation type="journal article" date="1998" name="Science">
        <title>Genome sequence of the nematode C. elegans: a platform for investigating biology.</title>
        <authorList>
            <consortium name="The C. elegans sequencing consortium"/>
            <person name="Sulson J.E."/>
            <person name="Waterston R."/>
        </authorList>
    </citation>
    <scope>NUCLEOTIDE SEQUENCE [LARGE SCALE GENOMIC DNA]</scope>
    <source>
        <strain evidence="2 3">Bristol N2</strain>
    </source>
</reference>
<dbReference type="PANTHER" id="PTHR34151:SF1">
    <property type="entry name" value="CASP-LIKE PROTEIN-RELATED"/>
    <property type="match status" value="1"/>
</dbReference>
<dbReference type="OrthoDB" id="5805457at2759"/>
<feature type="transmembrane region" description="Helical" evidence="1">
    <location>
        <begin position="7"/>
        <end position="28"/>
    </location>
</feature>
<dbReference type="GeneID" id="4363056"/>
<dbReference type="PhylomeDB" id="Q2WF57"/>
<dbReference type="Pfam" id="PF06653">
    <property type="entry name" value="Claudin_3"/>
    <property type="match status" value="1"/>
</dbReference>
<dbReference type="WormBase" id="T24C4.8">
    <property type="protein sequence ID" value="CE52891"/>
    <property type="gene ID" value="WBGene00044681"/>
    <property type="gene designation" value="clc-20"/>
</dbReference>
<dbReference type="CTD" id="4363056"/>
<feature type="transmembrane region" description="Helical" evidence="1">
    <location>
        <begin position="92"/>
        <end position="113"/>
    </location>
</feature>
<dbReference type="PaxDb" id="6239-T24C4.8"/>
<dbReference type="UCSC" id="T24C4.8">
    <property type="organism name" value="c. elegans"/>
</dbReference>